<organism evidence="6 7">
    <name type="scientific">Hyphomicrobium album</name>
    <dbReference type="NCBI Taxonomy" id="2665159"/>
    <lineage>
        <taxon>Bacteria</taxon>
        <taxon>Pseudomonadati</taxon>
        <taxon>Pseudomonadota</taxon>
        <taxon>Alphaproteobacteria</taxon>
        <taxon>Hyphomicrobiales</taxon>
        <taxon>Hyphomicrobiaceae</taxon>
        <taxon>Hyphomicrobium</taxon>
    </lineage>
</organism>
<dbReference type="GO" id="GO:0003677">
    <property type="term" value="F:DNA binding"/>
    <property type="evidence" value="ECO:0007669"/>
    <property type="project" value="UniProtKB-KW"/>
</dbReference>
<dbReference type="Pfam" id="PF03466">
    <property type="entry name" value="LysR_substrate"/>
    <property type="match status" value="1"/>
</dbReference>
<reference evidence="6 7" key="1">
    <citation type="submission" date="2019-11" db="EMBL/GenBank/DDBJ databases">
        <title>Identification of a novel strain.</title>
        <authorList>
            <person name="Xu Q."/>
            <person name="Wang G."/>
        </authorList>
    </citation>
    <scope>NUCLEOTIDE SEQUENCE [LARGE SCALE GENOMIC DNA]</scope>
    <source>
        <strain evidence="7">xq</strain>
    </source>
</reference>
<dbReference type="CDD" id="cd05466">
    <property type="entry name" value="PBP2_LTTR_substrate"/>
    <property type="match status" value="1"/>
</dbReference>
<evidence type="ECO:0000259" key="5">
    <source>
        <dbReference type="PROSITE" id="PS50931"/>
    </source>
</evidence>
<keyword evidence="3" id="KW-0238">DNA-binding</keyword>
<dbReference type="FunFam" id="1.10.10.10:FF:000001">
    <property type="entry name" value="LysR family transcriptional regulator"/>
    <property type="match status" value="1"/>
</dbReference>
<name>A0A6I3KHZ6_9HYPH</name>
<evidence type="ECO:0000256" key="4">
    <source>
        <dbReference type="ARBA" id="ARBA00023163"/>
    </source>
</evidence>
<protein>
    <submittedName>
        <fullName evidence="6">LysR family transcriptional regulator</fullName>
    </submittedName>
</protein>
<dbReference type="InterPro" id="IPR036390">
    <property type="entry name" value="WH_DNA-bd_sf"/>
</dbReference>
<dbReference type="RefSeq" id="WP_154738444.1">
    <property type="nucleotide sequence ID" value="NZ_WMBQ01000001.1"/>
</dbReference>
<keyword evidence="2" id="KW-0805">Transcription regulation</keyword>
<evidence type="ECO:0000256" key="1">
    <source>
        <dbReference type="ARBA" id="ARBA00009437"/>
    </source>
</evidence>
<dbReference type="SUPFAM" id="SSF46785">
    <property type="entry name" value="Winged helix' DNA-binding domain"/>
    <property type="match status" value="1"/>
</dbReference>
<comment type="caution">
    <text evidence="6">The sequence shown here is derived from an EMBL/GenBank/DDBJ whole genome shotgun (WGS) entry which is preliminary data.</text>
</comment>
<dbReference type="PROSITE" id="PS50931">
    <property type="entry name" value="HTH_LYSR"/>
    <property type="match status" value="1"/>
</dbReference>
<dbReference type="EMBL" id="WMBQ01000001">
    <property type="protein sequence ID" value="MTD93953.1"/>
    <property type="molecule type" value="Genomic_DNA"/>
</dbReference>
<evidence type="ECO:0000256" key="3">
    <source>
        <dbReference type="ARBA" id="ARBA00023125"/>
    </source>
</evidence>
<evidence type="ECO:0000256" key="2">
    <source>
        <dbReference type="ARBA" id="ARBA00023015"/>
    </source>
</evidence>
<dbReference type="PANTHER" id="PTHR30419">
    <property type="entry name" value="HTH-TYPE TRANSCRIPTIONAL REGULATOR YBHD"/>
    <property type="match status" value="1"/>
</dbReference>
<keyword evidence="7" id="KW-1185">Reference proteome</keyword>
<dbReference type="Proteomes" id="UP000440694">
    <property type="component" value="Unassembled WGS sequence"/>
</dbReference>
<dbReference type="GO" id="GO:0005829">
    <property type="term" value="C:cytosol"/>
    <property type="evidence" value="ECO:0007669"/>
    <property type="project" value="TreeGrafter"/>
</dbReference>
<feature type="domain" description="HTH lysR-type" evidence="5">
    <location>
        <begin position="1"/>
        <end position="58"/>
    </location>
</feature>
<proteinExistence type="inferred from homology"/>
<dbReference type="AlphaFoldDB" id="A0A6I3KHZ6"/>
<dbReference type="Gene3D" id="3.40.190.290">
    <property type="match status" value="1"/>
</dbReference>
<gene>
    <name evidence="6" type="ORF">GIW81_06340</name>
</gene>
<accession>A0A6I3KHZ6</accession>
<evidence type="ECO:0000313" key="7">
    <source>
        <dbReference type="Proteomes" id="UP000440694"/>
    </source>
</evidence>
<dbReference type="InterPro" id="IPR005119">
    <property type="entry name" value="LysR_subst-bd"/>
</dbReference>
<dbReference type="PRINTS" id="PR00039">
    <property type="entry name" value="HTHLYSR"/>
</dbReference>
<dbReference type="PANTHER" id="PTHR30419:SF31">
    <property type="entry name" value="BLR3139 PROTEIN"/>
    <property type="match status" value="1"/>
</dbReference>
<dbReference type="GO" id="GO:0003700">
    <property type="term" value="F:DNA-binding transcription factor activity"/>
    <property type="evidence" value="ECO:0007669"/>
    <property type="project" value="InterPro"/>
</dbReference>
<evidence type="ECO:0000313" key="6">
    <source>
        <dbReference type="EMBL" id="MTD93953.1"/>
    </source>
</evidence>
<dbReference type="InterPro" id="IPR036388">
    <property type="entry name" value="WH-like_DNA-bd_sf"/>
</dbReference>
<dbReference type="Pfam" id="PF00126">
    <property type="entry name" value="HTH_1"/>
    <property type="match status" value="1"/>
</dbReference>
<sequence>MDIRQLHYLAALAREKHFTRAAAACNVTQPTLSGRIRQLELELEVPIVERGQRYRGLTPEGERVLKWAHVILKDWQSMQEELGHLKDHESGLSGRLVLGGIPSALPMIPLLTKKIRAIHPGIDFTVLSQSSEEILRALADFSIDVGITYLDNEPIDGLLATPLYIERYCLFIPETHALANRASVTWQEAADEPLCLLTPNMQNRRIIDRAFETARCHPNTRLETNSVINLCSNVRLMGLASIMPQYILDVLGTMSGVKAIPLDAPTVEHSVGLVVAARDPLSPLIEALRETAALLTPVNFDERVDA</sequence>
<keyword evidence="4" id="KW-0804">Transcription</keyword>
<dbReference type="InterPro" id="IPR050950">
    <property type="entry name" value="HTH-type_LysR_regulators"/>
</dbReference>
<dbReference type="InterPro" id="IPR000847">
    <property type="entry name" value="LysR_HTH_N"/>
</dbReference>
<comment type="similarity">
    <text evidence="1">Belongs to the LysR transcriptional regulatory family.</text>
</comment>
<dbReference type="Gene3D" id="1.10.10.10">
    <property type="entry name" value="Winged helix-like DNA-binding domain superfamily/Winged helix DNA-binding domain"/>
    <property type="match status" value="1"/>
</dbReference>
<dbReference type="SUPFAM" id="SSF53850">
    <property type="entry name" value="Periplasmic binding protein-like II"/>
    <property type="match status" value="1"/>
</dbReference>